<evidence type="ECO:0000256" key="2">
    <source>
        <dbReference type="ARBA" id="ARBA00007532"/>
    </source>
</evidence>
<dbReference type="PANTHER" id="PTHR42737:SF2">
    <property type="entry name" value="GLUTATHIONE REDUCTASE"/>
    <property type="match status" value="1"/>
</dbReference>
<feature type="domain" description="Pyridine nucleotide-disulphide oxidoreductase dimerisation" evidence="13">
    <location>
        <begin position="340"/>
        <end position="448"/>
    </location>
</feature>
<dbReference type="PANTHER" id="PTHR42737">
    <property type="entry name" value="GLUTATHIONE REDUCTASE"/>
    <property type="match status" value="1"/>
</dbReference>
<keyword evidence="16" id="KW-1185">Reference proteome</keyword>
<dbReference type="InterPro" id="IPR004099">
    <property type="entry name" value="Pyr_nucl-diS_OxRdtase_dimer"/>
</dbReference>
<gene>
    <name evidence="15" type="primary">gor</name>
    <name evidence="15" type="ORF">ACFQ14_16520</name>
</gene>
<keyword evidence="5 11" id="KW-0274">FAD</keyword>
<keyword evidence="9 11" id="KW-0676">Redox-active center</keyword>
<evidence type="ECO:0000256" key="4">
    <source>
        <dbReference type="ARBA" id="ARBA00022630"/>
    </source>
</evidence>
<organism evidence="15 16">
    <name type="scientific">Pseudahrensia aquimaris</name>
    <dbReference type="NCBI Taxonomy" id="744461"/>
    <lineage>
        <taxon>Bacteria</taxon>
        <taxon>Pseudomonadati</taxon>
        <taxon>Pseudomonadota</taxon>
        <taxon>Alphaproteobacteria</taxon>
        <taxon>Hyphomicrobiales</taxon>
        <taxon>Ahrensiaceae</taxon>
        <taxon>Pseudahrensia</taxon>
    </lineage>
</organism>
<evidence type="ECO:0000256" key="11">
    <source>
        <dbReference type="RuleBase" id="RU003691"/>
    </source>
</evidence>
<name>A0ABW3FHP7_9HYPH</name>
<dbReference type="InterPro" id="IPR006324">
    <property type="entry name" value="GSHR"/>
</dbReference>
<dbReference type="PROSITE" id="PS00076">
    <property type="entry name" value="PYRIDINE_REDOX_1"/>
    <property type="match status" value="1"/>
</dbReference>
<keyword evidence="6 12" id="KW-0521">NADP</keyword>
<evidence type="ECO:0000313" key="15">
    <source>
        <dbReference type="EMBL" id="MFD0918009.1"/>
    </source>
</evidence>
<evidence type="ECO:0000256" key="5">
    <source>
        <dbReference type="ARBA" id="ARBA00022827"/>
    </source>
</evidence>
<dbReference type="Proteomes" id="UP001597101">
    <property type="component" value="Unassembled WGS sequence"/>
</dbReference>
<dbReference type="Gene3D" id="3.30.390.30">
    <property type="match status" value="1"/>
</dbReference>
<dbReference type="RefSeq" id="WP_377213859.1">
    <property type="nucleotide sequence ID" value="NZ_JBHTJV010000026.1"/>
</dbReference>
<protein>
    <recommendedName>
        <fullName evidence="12">Glutathione reductase</fullName>
        <shortName evidence="12">GRase</shortName>
        <ecNumber evidence="12">1.8.1.7</ecNumber>
    </recommendedName>
</protein>
<feature type="domain" description="FAD/NAD(P)-binding" evidence="14">
    <location>
        <begin position="5"/>
        <end position="320"/>
    </location>
</feature>
<comment type="caution">
    <text evidence="15">The sequence shown here is derived from an EMBL/GenBank/DDBJ whole genome shotgun (WGS) entry which is preliminary data.</text>
</comment>
<evidence type="ECO:0000256" key="8">
    <source>
        <dbReference type="ARBA" id="ARBA00023157"/>
    </source>
</evidence>
<dbReference type="Pfam" id="PF07992">
    <property type="entry name" value="Pyr_redox_2"/>
    <property type="match status" value="1"/>
</dbReference>
<evidence type="ECO:0000256" key="1">
    <source>
        <dbReference type="ARBA" id="ARBA00001974"/>
    </source>
</evidence>
<reference evidence="16" key="1">
    <citation type="journal article" date="2019" name="Int. J. Syst. Evol. Microbiol.">
        <title>The Global Catalogue of Microorganisms (GCM) 10K type strain sequencing project: providing services to taxonomists for standard genome sequencing and annotation.</title>
        <authorList>
            <consortium name="The Broad Institute Genomics Platform"/>
            <consortium name="The Broad Institute Genome Sequencing Center for Infectious Disease"/>
            <person name="Wu L."/>
            <person name="Ma J."/>
        </authorList>
    </citation>
    <scope>NUCLEOTIDE SEQUENCE [LARGE SCALE GENOMIC DNA]</scope>
    <source>
        <strain evidence="16">CCUG 60023</strain>
    </source>
</reference>
<dbReference type="NCBIfam" id="TIGR01424">
    <property type="entry name" value="gluta_reduc_2"/>
    <property type="match status" value="1"/>
</dbReference>
<dbReference type="PIRSF" id="PIRSF000350">
    <property type="entry name" value="Mercury_reductase_MerA"/>
    <property type="match status" value="1"/>
</dbReference>
<proteinExistence type="inferred from homology"/>
<sequence length="463" mass="51167">MSYDYDLFVIGGGSGGVRAARRVAGLGKKVGIAEESRYGGTCVIRGCVPKKLYVYASHFSEHFEDAAGYGWTVGETSFDWKTLVANKEREITRLEGLYRKGLEGAGAELFDTRAELRGPHEVWLKNEDRIVTAERIVIAVGGTPNPHKDLEGHELAIVSDQAFDLTELPEKIIIAGAGYIAVEFAGIFHGLGVDVTILYRGMEILSGFDDDVREMLHEQYEEHGIKIITHQVFSKLEKGSDRAIRAHLSDGDVMDVDQVFLALGRVPMTDGLGLEHAGVELDQRGFIKVNEYSRTNVGSIWALGDVTGREQLTPVAIHQAMCFVATEYLDRPERPDHELIPTAVFSQPEIGTVGLTEHDAAEKFRNLEVYKATFRPMKYVLPNRQGKMLMKLIVDADSNRVVGAHILGPDAGEMAQLIGIAMKMGASKADFDRTMALHPSAAEELVTMYEPTYRIIDGKRQDD</sequence>
<dbReference type="InterPro" id="IPR036188">
    <property type="entry name" value="FAD/NAD-bd_sf"/>
</dbReference>
<dbReference type="SUPFAM" id="SSF51905">
    <property type="entry name" value="FAD/NAD(P)-binding domain"/>
    <property type="match status" value="1"/>
</dbReference>
<comment type="function">
    <text evidence="12">Catalyzes the reduction of glutathione disulfide (GSSG) to reduced glutathione (GSH).</text>
</comment>
<dbReference type="InterPro" id="IPR046952">
    <property type="entry name" value="GSHR/TRXR-like"/>
</dbReference>
<evidence type="ECO:0000256" key="9">
    <source>
        <dbReference type="ARBA" id="ARBA00023284"/>
    </source>
</evidence>
<dbReference type="Gene3D" id="3.50.50.60">
    <property type="entry name" value="FAD/NAD(P)-binding domain"/>
    <property type="match status" value="2"/>
</dbReference>
<dbReference type="EMBL" id="JBHTJV010000026">
    <property type="protein sequence ID" value="MFD0918009.1"/>
    <property type="molecule type" value="Genomic_DNA"/>
</dbReference>
<dbReference type="Pfam" id="PF02852">
    <property type="entry name" value="Pyr_redox_dim"/>
    <property type="match status" value="1"/>
</dbReference>
<dbReference type="NCBIfam" id="NF004776">
    <property type="entry name" value="PRK06116.1"/>
    <property type="match status" value="1"/>
</dbReference>
<dbReference type="GO" id="GO:0004362">
    <property type="term" value="F:glutathione-disulfide reductase (NADPH) activity"/>
    <property type="evidence" value="ECO:0007669"/>
    <property type="project" value="UniProtKB-EC"/>
</dbReference>
<dbReference type="SUPFAM" id="SSF55424">
    <property type="entry name" value="FAD/NAD-linked reductases, dimerisation (C-terminal) domain"/>
    <property type="match status" value="1"/>
</dbReference>
<keyword evidence="4 11" id="KW-0285">Flavoprotein</keyword>
<evidence type="ECO:0000256" key="12">
    <source>
        <dbReference type="RuleBase" id="RU365040"/>
    </source>
</evidence>
<evidence type="ECO:0000256" key="7">
    <source>
        <dbReference type="ARBA" id="ARBA00023002"/>
    </source>
</evidence>
<evidence type="ECO:0000259" key="14">
    <source>
        <dbReference type="Pfam" id="PF07992"/>
    </source>
</evidence>
<keyword evidence="7 11" id="KW-0560">Oxidoreductase</keyword>
<dbReference type="InterPro" id="IPR016156">
    <property type="entry name" value="FAD/NAD-linked_Rdtase_dimer_sf"/>
</dbReference>
<dbReference type="InterPro" id="IPR001100">
    <property type="entry name" value="Pyr_nuc-diS_OxRdtase"/>
</dbReference>
<keyword evidence="8" id="KW-1015">Disulfide bond</keyword>
<dbReference type="PRINTS" id="PR00368">
    <property type="entry name" value="FADPNR"/>
</dbReference>
<dbReference type="InterPro" id="IPR023753">
    <property type="entry name" value="FAD/NAD-binding_dom"/>
</dbReference>
<evidence type="ECO:0000256" key="6">
    <source>
        <dbReference type="ARBA" id="ARBA00022857"/>
    </source>
</evidence>
<comment type="catalytic activity">
    <reaction evidence="10 12">
        <text>2 glutathione + NADP(+) = glutathione disulfide + NADPH + H(+)</text>
        <dbReference type="Rhea" id="RHEA:11740"/>
        <dbReference type="ChEBI" id="CHEBI:15378"/>
        <dbReference type="ChEBI" id="CHEBI:57783"/>
        <dbReference type="ChEBI" id="CHEBI:57925"/>
        <dbReference type="ChEBI" id="CHEBI:58297"/>
        <dbReference type="ChEBI" id="CHEBI:58349"/>
        <dbReference type="EC" id="1.8.1.7"/>
    </reaction>
</comment>
<dbReference type="EC" id="1.8.1.7" evidence="12"/>
<evidence type="ECO:0000256" key="10">
    <source>
        <dbReference type="ARBA" id="ARBA00049142"/>
    </source>
</evidence>
<dbReference type="PRINTS" id="PR00411">
    <property type="entry name" value="PNDRDTASEI"/>
</dbReference>
<comment type="cofactor">
    <cofactor evidence="1 12">
        <name>FAD</name>
        <dbReference type="ChEBI" id="CHEBI:57692"/>
    </cofactor>
</comment>
<dbReference type="InterPro" id="IPR012999">
    <property type="entry name" value="Pyr_OxRdtase_I_AS"/>
</dbReference>
<evidence type="ECO:0000256" key="3">
    <source>
        <dbReference type="ARBA" id="ARBA00011738"/>
    </source>
</evidence>
<accession>A0ABW3FHP7</accession>
<evidence type="ECO:0000259" key="13">
    <source>
        <dbReference type="Pfam" id="PF02852"/>
    </source>
</evidence>
<comment type="subunit">
    <text evidence="3">Homodimer.</text>
</comment>
<comment type="similarity">
    <text evidence="2 11">Belongs to the class-I pyridine nucleotide-disulfide oxidoreductase family.</text>
</comment>
<evidence type="ECO:0000313" key="16">
    <source>
        <dbReference type="Proteomes" id="UP001597101"/>
    </source>
</evidence>